<gene>
    <name evidence="1" type="ORF">CINCED_3A024667</name>
</gene>
<dbReference type="EMBL" id="CABPRJ010000487">
    <property type="protein sequence ID" value="VVC29123.1"/>
    <property type="molecule type" value="Genomic_DNA"/>
</dbReference>
<dbReference type="Proteomes" id="UP000325440">
    <property type="component" value="Unassembled WGS sequence"/>
</dbReference>
<proteinExistence type="predicted"/>
<evidence type="ECO:0000313" key="1">
    <source>
        <dbReference type="EMBL" id="VVC29123.1"/>
    </source>
</evidence>
<dbReference type="OrthoDB" id="6584454at2759"/>
<name>A0A5E4MAJ7_9HEMI</name>
<evidence type="ECO:0000313" key="2">
    <source>
        <dbReference type="Proteomes" id="UP000325440"/>
    </source>
</evidence>
<organism evidence="1 2">
    <name type="scientific">Cinara cedri</name>
    <dbReference type="NCBI Taxonomy" id="506608"/>
    <lineage>
        <taxon>Eukaryota</taxon>
        <taxon>Metazoa</taxon>
        <taxon>Ecdysozoa</taxon>
        <taxon>Arthropoda</taxon>
        <taxon>Hexapoda</taxon>
        <taxon>Insecta</taxon>
        <taxon>Pterygota</taxon>
        <taxon>Neoptera</taxon>
        <taxon>Paraneoptera</taxon>
        <taxon>Hemiptera</taxon>
        <taxon>Sternorrhyncha</taxon>
        <taxon>Aphidomorpha</taxon>
        <taxon>Aphidoidea</taxon>
        <taxon>Aphididae</taxon>
        <taxon>Lachninae</taxon>
        <taxon>Cinara</taxon>
    </lineage>
</organism>
<keyword evidence="2" id="KW-1185">Reference proteome</keyword>
<protein>
    <submittedName>
        <fullName evidence="1">Uncharacterized protein</fullName>
    </submittedName>
</protein>
<reference evidence="1 2" key="1">
    <citation type="submission" date="2019-08" db="EMBL/GenBank/DDBJ databases">
        <authorList>
            <person name="Alioto T."/>
            <person name="Alioto T."/>
            <person name="Gomez Garrido J."/>
        </authorList>
    </citation>
    <scope>NUCLEOTIDE SEQUENCE [LARGE SCALE GENOMIC DNA]</scope>
</reference>
<sequence length="246" mass="29190">MNLFNDRKVKEYIDLLNGHSFIKHVMTYCRCIENNFPKYAHTDSAPFSKNLAELAARQEPETIKLLVMYISNESYYNADTMTFLVSEMMNCENIDKVDQYYNVLYANFRKHPPCALYMAKDYEQLMLTRKQENATKYFRGMSLWEYLIECFYRITSGSILYGENGAFDLAFYRFFKFCVEILQTEYETAKHYGTRPLIMKCLNYNPKRPTRLTEIIKLLDMLFNTGFNFQLSVIQLAILVKEIKQI</sequence>
<accession>A0A5E4MAJ7</accession>
<dbReference type="AlphaFoldDB" id="A0A5E4MAJ7"/>